<accession>A0ACB7TIP5</accession>
<evidence type="ECO:0000313" key="2">
    <source>
        <dbReference type="Proteomes" id="UP000821845"/>
    </source>
</evidence>
<proteinExistence type="predicted"/>
<reference evidence="1" key="1">
    <citation type="submission" date="2020-05" db="EMBL/GenBank/DDBJ databases">
        <title>Large-scale comparative analyses of tick genomes elucidate their genetic diversity and vector capacities.</title>
        <authorList>
            <person name="Jia N."/>
            <person name="Wang J."/>
            <person name="Shi W."/>
            <person name="Du L."/>
            <person name="Sun Y."/>
            <person name="Zhan W."/>
            <person name="Jiang J."/>
            <person name="Wang Q."/>
            <person name="Zhang B."/>
            <person name="Ji P."/>
            <person name="Sakyi L.B."/>
            <person name="Cui X."/>
            <person name="Yuan T."/>
            <person name="Jiang B."/>
            <person name="Yang W."/>
            <person name="Lam T.T.-Y."/>
            <person name="Chang Q."/>
            <person name="Ding S."/>
            <person name="Wang X."/>
            <person name="Zhu J."/>
            <person name="Ruan X."/>
            <person name="Zhao L."/>
            <person name="Wei J."/>
            <person name="Que T."/>
            <person name="Du C."/>
            <person name="Cheng J."/>
            <person name="Dai P."/>
            <person name="Han X."/>
            <person name="Huang E."/>
            <person name="Gao Y."/>
            <person name="Liu J."/>
            <person name="Shao H."/>
            <person name="Ye R."/>
            <person name="Li L."/>
            <person name="Wei W."/>
            <person name="Wang X."/>
            <person name="Wang C."/>
            <person name="Yang T."/>
            <person name="Huo Q."/>
            <person name="Li W."/>
            <person name="Guo W."/>
            <person name="Chen H."/>
            <person name="Zhou L."/>
            <person name="Ni X."/>
            <person name="Tian J."/>
            <person name="Zhou Y."/>
            <person name="Sheng Y."/>
            <person name="Liu T."/>
            <person name="Pan Y."/>
            <person name="Xia L."/>
            <person name="Li J."/>
            <person name="Zhao F."/>
            <person name="Cao W."/>
        </authorList>
    </citation>
    <scope>NUCLEOTIDE SEQUENCE</scope>
    <source>
        <strain evidence="1">Hyas-2018</strain>
    </source>
</reference>
<gene>
    <name evidence="1" type="ORF">HPB50_007593</name>
</gene>
<dbReference type="EMBL" id="CM023481">
    <property type="protein sequence ID" value="KAH6945232.1"/>
    <property type="molecule type" value="Genomic_DNA"/>
</dbReference>
<dbReference type="Proteomes" id="UP000821845">
    <property type="component" value="Chromosome 1"/>
</dbReference>
<name>A0ACB7TIP5_HYAAI</name>
<sequence length="176" mass="19180">MAVVLASALLLVLSASAVHGSESPDDTATLLQAVAEMQDTVAYFSSVDDPSEKCMTAERPVFIPEEDKAVFVFHYQSQDGESGGSKRAYCVNITASESGRFPFGPCEDKETPGTAQMLFFDGHSCFGGVFPLSGTEQCIMWVKVDCKDSVSDECLQNYDQYCGPEKYKLYDSEQCA</sequence>
<organism evidence="1 2">
    <name type="scientific">Hyalomma asiaticum</name>
    <name type="common">Tick</name>
    <dbReference type="NCBI Taxonomy" id="266040"/>
    <lineage>
        <taxon>Eukaryota</taxon>
        <taxon>Metazoa</taxon>
        <taxon>Ecdysozoa</taxon>
        <taxon>Arthropoda</taxon>
        <taxon>Chelicerata</taxon>
        <taxon>Arachnida</taxon>
        <taxon>Acari</taxon>
        <taxon>Parasitiformes</taxon>
        <taxon>Ixodida</taxon>
        <taxon>Ixodoidea</taxon>
        <taxon>Ixodidae</taxon>
        <taxon>Hyalomminae</taxon>
        <taxon>Hyalomma</taxon>
    </lineage>
</organism>
<protein>
    <submittedName>
        <fullName evidence="1">Uncharacterized protein</fullName>
    </submittedName>
</protein>
<keyword evidence="2" id="KW-1185">Reference proteome</keyword>
<comment type="caution">
    <text evidence="1">The sequence shown here is derived from an EMBL/GenBank/DDBJ whole genome shotgun (WGS) entry which is preliminary data.</text>
</comment>
<evidence type="ECO:0000313" key="1">
    <source>
        <dbReference type="EMBL" id="KAH6945232.1"/>
    </source>
</evidence>